<dbReference type="Proteomes" id="UP000292118">
    <property type="component" value="Chromosome"/>
</dbReference>
<accession>A0A4P6F7U3</accession>
<dbReference type="PANTHER" id="PTHR43245">
    <property type="entry name" value="BIFUNCTIONAL POLYMYXIN RESISTANCE PROTEIN ARNA"/>
    <property type="match status" value="1"/>
</dbReference>
<name>A0A4P6F7U3_9MICO</name>
<sequence>MVSLRVLYIGGTGVISSACVRASLALDHEVHVLHRGSGSHREPPGGVVVHQGDVRDPASVRRAIGEERFDVVADFVAFSPEHVRTSLALFAGRSGQYVLISTTAAYQKPAAILPIRESTPLRNPYFAYARDKIACEDVLVHEYRERGTPVTVVRPSHTYDRTLFPMDSGWTVVQRMREGRPVVLPDGGRPLCALSYADDFAATFVRLLGDPRTHGEAFHITSDEAISWRQAFDAVAVAAGAVPRYVAVPSEVIATHDAGWGEVLLGDRAHSSVFDSSKVRSLVPQHGSTVSFAEGARRIVAWYDTHPEAQVRELGREALMDRLVAAFDV</sequence>
<dbReference type="InterPro" id="IPR036291">
    <property type="entry name" value="NAD(P)-bd_dom_sf"/>
</dbReference>
<dbReference type="InterPro" id="IPR050177">
    <property type="entry name" value="Lipid_A_modif_metabolic_enz"/>
</dbReference>
<keyword evidence="3" id="KW-1185">Reference proteome</keyword>
<dbReference type="Gene3D" id="3.40.50.720">
    <property type="entry name" value="NAD(P)-binding Rossmann-like Domain"/>
    <property type="match status" value="1"/>
</dbReference>
<protein>
    <submittedName>
        <fullName evidence="2">NAD-dependent epimerase/dehydratase family protein</fullName>
    </submittedName>
</protein>
<dbReference type="Pfam" id="PF01370">
    <property type="entry name" value="Epimerase"/>
    <property type="match status" value="1"/>
</dbReference>
<evidence type="ECO:0000313" key="2">
    <source>
        <dbReference type="EMBL" id="QAY71872.1"/>
    </source>
</evidence>
<dbReference type="PROSITE" id="PS51257">
    <property type="entry name" value="PROKAR_LIPOPROTEIN"/>
    <property type="match status" value="1"/>
</dbReference>
<gene>
    <name evidence="2" type="ORF">ET471_12535</name>
</gene>
<evidence type="ECO:0000313" key="3">
    <source>
        <dbReference type="Proteomes" id="UP000292118"/>
    </source>
</evidence>
<dbReference type="EMBL" id="CP035493">
    <property type="protein sequence ID" value="QAY71872.1"/>
    <property type="molecule type" value="Genomic_DNA"/>
</dbReference>
<dbReference type="KEGG" id="xya:ET471_12535"/>
<organism evidence="2 3">
    <name type="scientific">Xylanimonas protaetiae</name>
    <dbReference type="NCBI Taxonomy" id="2509457"/>
    <lineage>
        <taxon>Bacteria</taxon>
        <taxon>Bacillati</taxon>
        <taxon>Actinomycetota</taxon>
        <taxon>Actinomycetes</taxon>
        <taxon>Micrococcales</taxon>
        <taxon>Promicromonosporaceae</taxon>
        <taxon>Xylanimonas</taxon>
    </lineage>
</organism>
<dbReference type="AlphaFoldDB" id="A0A4P6F7U3"/>
<reference evidence="2 3" key="1">
    <citation type="submission" date="2019-01" db="EMBL/GenBank/DDBJ databases">
        <title>Genome sequencing of strain FW10M-9.</title>
        <authorList>
            <person name="Heo J."/>
            <person name="Kim S.-J."/>
            <person name="Kim J.-S."/>
            <person name="Hong S.-B."/>
            <person name="Kwon S.-W."/>
        </authorList>
    </citation>
    <scope>NUCLEOTIDE SEQUENCE [LARGE SCALE GENOMIC DNA]</scope>
    <source>
        <strain evidence="2 3">FW10M-9</strain>
    </source>
</reference>
<proteinExistence type="predicted"/>
<dbReference type="SUPFAM" id="SSF51735">
    <property type="entry name" value="NAD(P)-binding Rossmann-fold domains"/>
    <property type="match status" value="1"/>
</dbReference>
<feature type="domain" description="NAD-dependent epimerase/dehydratase" evidence="1">
    <location>
        <begin position="9"/>
        <end position="219"/>
    </location>
</feature>
<evidence type="ECO:0000259" key="1">
    <source>
        <dbReference type="Pfam" id="PF01370"/>
    </source>
</evidence>
<dbReference type="InterPro" id="IPR001509">
    <property type="entry name" value="Epimerase_deHydtase"/>
</dbReference>
<dbReference type="OrthoDB" id="9776016at2"/>